<name>A0A0N7FUD2_9ACTN</name>
<evidence type="ECO:0008006" key="5">
    <source>
        <dbReference type="Google" id="ProtNLM"/>
    </source>
</evidence>
<evidence type="ECO:0000313" key="4">
    <source>
        <dbReference type="Proteomes" id="UP000063789"/>
    </source>
</evidence>
<dbReference type="KEGG" id="goq:ACH46_05290"/>
<evidence type="ECO:0000256" key="2">
    <source>
        <dbReference type="SAM" id="Phobius"/>
    </source>
</evidence>
<proteinExistence type="predicted"/>
<evidence type="ECO:0000313" key="3">
    <source>
        <dbReference type="EMBL" id="ALG84031.1"/>
    </source>
</evidence>
<keyword evidence="4" id="KW-1185">Reference proteome</keyword>
<protein>
    <recommendedName>
        <fullName evidence="5">DUF4307 domain-containing protein</fullName>
    </recommendedName>
</protein>
<dbReference type="EMBL" id="CP011853">
    <property type="protein sequence ID" value="ALG84031.1"/>
    <property type="molecule type" value="Genomic_DNA"/>
</dbReference>
<dbReference type="PATRIC" id="fig|1136941.3.peg.1083"/>
<feature type="compositionally biased region" description="Polar residues" evidence="1">
    <location>
        <begin position="1"/>
        <end position="14"/>
    </location>
</feature>
<accession>A0A0N7FUD2</accession>
<keyword evidence="2" id="KW-0812">Transmembrane</keyword>
<keyword evidence="2" id="KW-1133">Transmembrane helix</keyword>
<dbReference type="Pfam" id="PF14155">
    <property type="entry name" value="DUF4307"/>
    <property type="match status" value="1"/>
</dbReference>
<dbReference type="OrthoDB" id="4425882at2"/>
<sequence>MSTSDGGHDQQTPRSGPRATYPTDRSPSAKRRWFYVLAVAVIAAGVGIAYIGYQRFGDPDISGQATAYELLSPDRVAVQYTVNRTNPDDAVVCIVRARAKDGSEVGRREILIPPGSQTQVGARTEVSTSKPAVIGELFGCGTDVPSYLKPNA</sequence>
<dbReference type="Proteomes" id="UP000063789">
    <property type="component" value="Chromosome"/>
</dbReference>
<dbReference type="RefSeq" id="WP_062391999.1">
    <property type="nucleotide sequence ID" value="NZ_CP011853.1"/>
</dbReference>
<dbReference type="InterPro" id="IPR025443">
    <property type="entry name" value="DUF4307"/>
</dbReference>
<reference evidence="3 4" key="2">
    <citation type="journal article" date="2017" name="Int. J. Syst. Evol. Microbiol.">
        <title>Gordonia phthalatica sp. nov., a di-n-butyl phthalate-degrading bacterium isolated from activated sludge.</title>
        <authorList>
            <person name="Jin D."/>
            <person name="Kong X."/>
            <person name="Jia M."/>
            <person name="Yu X."/>
            <person name="Wang X."/>
            <person name="Zhuang X."/>
            <person name="Deng Y."/>
            <person name="Bai Z."/>
        </authorList>
    </citation>
    <scope>NUCLEOTIDE SEQUENCE [LARGE SCALE GENOMIC DNA]</scope>
    <source>
        <strain evidence="3 4">QH-11</strain>
    </source>
</reference>
<keyword evidence="2" id="KW-0472">Membrane</keyword>
<feature type="region of interest" description="Disordered" evidence="1">
    <location>
        <begin position="1"/>
        <end position="26"/>
    </location>
</feature>
<reference evidence="4" key="1">
    <citation type="submission" date="2015-06" db="EMBL/GenBank/DDBJ databases">
        <title>Complete genome sequence and metabolic analysis of phthalate degradation pathway in Gordonia sp. QH-11.</title>
        <authorList>
            <person name="Jin D."/>
            <person name="Kong X."/>
            <person name="Bai Z."/>
        </authorList>
    </citation>
    <scope>NUCLEOTIDE SEQUENCE [LARGE SCALE GENOMIC DNA]</scope>
    <source>
        <strain evidence="4">QH-11</strain>
    </source>
</reference>
<dbReference type="STRING" id="1136941.ACH46_05290"/>
<dbReference type="AlphaFoldDB" id="A0A0N7FUD2"/>
<gene>
    <name evidence="3" type="ORF">ACH46_05290</name>
</gene>
<evidence type="ECO:0000256" key="1">
    <source>
        <dbReference type="SAM" id="MobiDB-lite"/>
    </source>
</evidence>
<organism evidence="3 4">
    <name type="scientific">Gordonia phthalatica</name>
    <dbReference type="NCBI Taxonomy" id="1136941"/>
    <lineage>
        <taxon>Bacteria</taxon>
        <taxon>Bacillati</taxon>
        <taxon>Actinomycetota</taxon>
        <taxon>Actinomycetes</taxon>
        <taxon>Mycobacteriales</taxon>
        <taxon>Gordoniaceae</taxon>
        <taxon>Gordonia</taxon>
    </lineage>
</organism>
<feature type="transmembrane region" description="Helical" evidence="2">
    <location>
        <begin position="33"/>
        <end position="53"/>
    </location>
</feature>